<dbReference type="InterPro" id="IPR036188">
    <property type="entry name" value="FAD/NAD-bd_sf"/>
</dbReference>
<evidence type="ECO:0000313" key="2">
    <source>
        <dbReference type="EMBL" id="AZQ39299.1"/>
    </source>
</evidence>
<name>A0A3S9MJE4_9ACTN</name>
<dbReference type="EMBL" id="CP034539">
    <property type="protein sequence ID" value="AZQ39299.1"/>
    <property type="molecule type" value="Genomic_DNA"/>
</dbReference>
<dbReference type="Proteomes" id="UP000280298">
    <property type="component" value="Chromosome"/>
</dbReference>
<protein>
    <submittedName>
        <fullName evidence="2">Uncharacterized protein</fullName>
    </submittedName>
</protein>
<keyword evidence="3" id="KW-1185">Reference proteome</keyword>
<sequence length="69" mass="7821">MDTPSRRPARLARGPRGAREPGGRTWTDRRLGRDLENGGTWLHWTQPHVPFGQRFVRRSGRAPGRPPAP</sequence>
<dbReference type="KEGG" id="scya:EJ357_42580"/>
<reference evidence="2 3" key="1">
    <citation type="journal article" date="2019" name="Int. J. Syst. Evol. Microbiol.">
        <title>Streptomyces cyaneochromogenes sp. nov., a blue pigment-producing actinomycete from manganese-contaminated soil.</title>
        <authorList>
            <person name="Tang X."/>
            <person name="Zhao J."/>
            <person name="Li K."/>
            <person name="Chen Z."/>
            <person name="Sun Y."/>
            <person name="Gao J."/>
        </authorList>
    </citation>
    <scope>NUCLEOTIDE SEQUENCE [LARGE SCALE GENOMIC DNA]</scope>
    <source>
        <strain evidence="2 3">MK-45</strain>
    </source>
</reference>
<feature type="compositionally biased region" description="Basic and acidic residues" evidence="1">
    <location>
        <begin position="17"/>
        <end position="31"/>
    </location>
</feature>
<feature type="region of interest" description="Disordered" evidence="1">
    <location>
        <begin position="1"/>
        <end position="31"/>
    </location>
</feature>
<dbReference type="Gene3D" id="3.50.50.60">
    <property type="entry name" value="FAD/NAD(P)-binding domain"/>
    <property type="match status" value="1"/>
</dbReference>
<dbReference type="AlphaFoldDB" id="A0A3S9MJE4"/>
<gene>
    <name evidence="2" type="ORF">EJ357_42580</name>
</gene>
<proteinExistence type="predicted"/>
<evidence type="ECO:0000256" key="1">
    <source>
        <dbReference type="SAM" id="MobiDB-lite"/>
    </source>
</evidence>
<accession>A0A3S9MJE4</accession>
<organism evidence="2 3">
    <name type="scientific">Streptomyces cyaneochromogenes</name>
    <dbReference type="NCBI Taxonomy" id="2496836"/>
    <lineage>
        <taxon>Bacteria</taxon>
        <taxon>Bacillati</taxon>
        <taxon>Actinomycetota</taxon>
        <taxon>Actinomycetes</taxon>
        <taxon>Kitasatosporales</taxon>
        <taxon>Streptomycetaceae</taxon>
        <taxon>Streptomyces</taxon>
    </lineage>
</organism>
<evidence type="ECO:0000313" key="3">
    <source>
        <dbReference type="Proteomes" id="UP000280298"/>
    </source>
</evidence>